<keyword evidence="5 6" id="KW-0472">Membrane</keyword>
<feature type="transmembrane region" description="Helical" evidence="6">
    <location>
        <begin position="80"/>
        <end position="104"/>
    </location>
</feature>
<keyword evidence="8" id="KW-1185">Reference proteome</keyword>
<proteinExistence type="predicted"/>
<evidence type="ECO:0000256" key="6">
    <source>
        <dbReference type="SAM" id="Phobius"/>
    </source>
</evidence>
<dbReference type="RefSeq" id="WP_223094603.1">
    <property type="nucleotide sequence ID" value="NZ_CP061913.1"/>
</dbReference>
<comment type="subcellular location">
    <subcellularLocation>
        <location evidence="1">Cell membrane</location>
        <topology evidence="1">Multi-pass membrane protein</topology>
    </subcellularLocation>
</comment>
<feature type="transmembrane region" description="Helical" evidence="6">
    <location>
        <begin position="42"/>
        <end position="59"/>
    </location>
</feature>
<feature type="transmembrane region" description="Helical" evidence="6">
    <location>
        <begin position="116"/>
        <end position="138"/>
    </location>
</feature>
<dbReference type="NCBIfam" id="TIGR00374">
    <property type="entry name" value="flippase-like domain"/>
    <property type="match status" value="1"/>
</dbReference>
<feature type="transmembrane region" description="Helical" evidence="6">
    <location>
        <begin position="215"/>
        <end position="237"/>
    </location>
</feature>
<keyword evidence="4 6" id="KW-1133">Transmembrane helix</keyword>
<reference evidence="7 8" key="1">
    <citation type="submission" date="2024-09" db="EMBL/GenBank/DDBJ databases">
        <authorList>
            <person name="Sun Q."/>
            <person name="Mori K."/>
        </authorList>
    </citation>
    <scope>NUCLEOTIDE SEQUENCE [LARGE SCALE GENOMIC DNA]</scope>
    <source>
        <strain evidence="7 8">JCM 3307</strain>
    </source>
</reference>
<evidence type="ECO:0000313" key="8">
    <source>
        <dbReference type="Proteomes" id="UP001589608"/>
    </source>
</evidence>
<keyword evidence="2" id="KW-1003">Cell membrane</keyword>
<protein>
    <submittedName>
        <fullName evidence="7">YbhN family protein</fullName>
    </submittedName>
</protein>
<sequence length="345" mass="34924">MKVRYWRTGLLVAGVVVAGLELRGHLPSPAATWEALRTARTGWLAAAAVLSVVAMVAFSEQQRQLLAAFGARMGPGASLGLTYARSAMAAALPAGSAVSAGYAFGRFRAGGATRAVAAAVMLLSGAASLVGLALLYAANVLLIARPSAQVLGIVGGVLGAGVLGLLHARAVRRAGGAPRTVAAPEAAEGAGRVARVWATLRHTVALAFTVPTGRWLTVLAMAVLNWTADVLCLVFAVRAAGLDVPSTTIATGYLIAQLLRQIPATPGGIGVIEASLLVALTAAGAPAAPAAAAVLLYRILSCWIDLPVGLLCWRAGKANDAALVPTPAPLPTPRGVPRPSLSVTR</sequence>
<gene>
    <name evidence="7" type="ORF">ACFFTR_41300</name>
</gene>
<evidence type="ECO:0000256" key="5">
    <source>
        <dbReference type="ARBA" id="ARBA00023136"/>
    </source>
</evidence>
<dbReference type="EMBL" id="JBHMCA010000067">
    <property type="protein sequence ID" value="MFB9449554.1"/>
    <property type="molecule type" value="Genomic_DNA"/>
</dbReference>
<evidence type="ECO:0000313" key="7">
    <source>
        <dbReference type="EMBL" id="MFB9449554.1"/>
    </source>
</evidence>
<evidence type="ECO:0000256" key="1">
    <source>
        <dbReference type="ARBA" id="ARBA00004651"/>
    </source>
</evidence>
<keyword evidence="3 6" id="KW-0812">Transmembrane</keyword>
<name>A0ABV5ML21_9ACTN</name>
<dbReference type="InterPro" id="IPR022791">
    <property type="entry name" value="L-PG_synthase/AglD"/>
</dbReference>
<dbReference type="PANTHER" id="PTHR39087">
    <property type="entry name" value="UPF0104 MEMBRANE PROTEIN MJ1595"/>
    <property type="match status" value="1"/>
</dbReference>
<accession>A0ABV5ML21</accession>
<organism evidence="7 8">
    <name type="scientific">Dactylosporangium vinaceum</name>
    <dbReference type="NCBI Taxonomy" id="53362"/>
    <lineage>
        <taxon>Bacteria</taxon>
        <taxon>Bacillati</taxon>
        <taxon>Actinomycetota</taxon>
        <taxon>Actinomycetes</taxon>
        <taxon>Micromonosporales</taxon>
        <taxon>Micromonosporaceae</taxon>
        <taxon>Dactylosporangium</taxon>
    </lineage>
</organism>
<feature type="transmembrane region" description="Helical" evidence="6">
    <location>
        <begin position="150"/>
        <end position="168"/>
    </location>
</feature>
<dbReference type="Proteomes" id="UP001589608">
    <property type="component" value="Unassembled WGS sequence"/>
</dbReference>
<evidence type="ECO:0000256" key="4">
    <source>
        <dbReference type="ARBA" id="ARBA00022989"/>
    </source>
</evidence>
<dbReference type="Pfam" id="PF03706">
    <property type="entry name" value="LPG_synthase_TM"/>
    <property type="match status" value="1"/>
</dbReference>
<dbReference type="PANTHER" id="PTHR39087:SF2">
    <property type="entry name" value="UPF0104 MEMBRANE PROTEIN MJ1595"/>
    <property type="match status" value="1"/>
</dbReference>
<comment type="caution">
    <text evidence="7">The sequence shown here is derived from an EMBL/GenBank/DDBJ whole genome shotgun (WGS) entry which is preliminary data.</text>
</comment>
<evidence type="ECO:0000256" key="2">
    <source>
        <dbReference type="ARBA" id="ARBA00022475"/>
    </source>
</evidence>
<evidence type="ECO:0000256" key="3">
    <source>
        <dbReference type="ARBA" id="ARBA00022692"/>
    </source>
</evidence>